<reference evidence="1 2" key="1">
    <citation type="journal article" date="2019" name="Sci. Rep.">
        <title>Orb-weaving spider Araneus ventricosus genome elucidates the spidroin gene catalogue.</title>
        <authorList>
            <person name="Kono N."/>
            <person name="Nakamura H."/>
            <person name="Ohtoshi R."/>
            <person name="Moran D.A.P."/>
            <person name="Shinohara A."/>
            <person name="Yoshida Y."/>
            <person name="Fujiwara M."/>
            <person name="Mori M."/>
            <person name="Tomita M."/>
            <person name="Arakawa K."/>
        </authorList>
    </citation>
    <scope>NUCLEOTIDE SEQUENCE [LARGE SCALE GENOMIC DNA]</scope>
</reference>
<comment type="caution">
    <text evidence="1">The sequence shown here is derived from an EMBL/GenBank/DDBJ whole genome shotgun (WGS) entry which is preliminary data.</text>
</comment>
<proteinExistence type="predicted"/>
<evidence type="ECO:0000313" key="2">
    <source>
        <dbReference type="Proteomes" id="UP000499080"/>
    </source>
</evidence>
<dbReference type="EMBL" id="BGPR01000468">
    <property type="protein sequence ID" value="GBM21883.1"/>
    <property type="molecule type" value="Genomic_DNA"/>
</dbReference>
<organism evidence="1 2">
    <name type="scientific">Araneus ventricosus</name>
    <name type="common">Orbweaver spider</name>
    <name type="synonym">Epeira ventricosa</name>
    <dbReference type="NCBI Taxonomy" id="182803"/>
    <lineage>
        <taxon>Eukaryota</taxon>
        <taxon>Metazoa</taxon>
        <taxon>Ecdysozoa</taxon>
        <taxon>Arthropoda</taxon>
        <taxon>Chelicerata</taxon>
        <taxon>Arachnida</taxon>
        <taxon>Araneae</taxon>
        <taxon>Araneomorphae</taxon>
        <taxon>Entelegynae</taxon>
        <taxon>Araneoidea</taxon>
        <taxon>Araneidae</taxon>
        <taxon>Araneus</taxon>
    </lineage>
</organism>
<keyword evidence="2" id="KW-1185">Reference proteome</keyword>
<dbReference type="Proteomes" id="UP000499080">
    <property type="component" value="Unassembled WGS sequence"/>
</dbReference>
<protein>
    <submittedName>
        <fullName evidence="1">Uncharacterized protein</fullName>
    </submittedName>
</protein>
<sequence>MKFSCIDAIKNPVPFSFHHLLGLAHMKLFSWTTPHYCIVQPVHLGGRSQADPRKPKNCPVQVTPVPYCAYLAFKMPVPISSRAEVLNLWYAYP</sequence>
<evidence type="ECO:0000313" key="1">
    <source>
        <dbReference type="EMBL" id="GBM21883.1"/>
    </source>
</evidence>
<name>A0A4Y2DYC3_ARAVE</name>
<accession>A0A4Y2DYC3</accession>
<gene>
    <name evidence="1" type="ORF">AVEN_32864_1</name>
</gene>
<dbReference type="AlphaFoldDB" id="A0A4Y2DYC3"/>